<protein>
    <recommendedName>
        <fullName evidence="7">Telomerase reverse transcriptase</fullName>
        <ecNumber evidence="7">2.7.7.49</ecNumber>
    </recommendedName>
    <alternativeName>
        <fullName evidence="7">Telomerase catalytic subunit</fullName>
    </alternativeName>
</protein>
<dbReference type="InterPro" id="IPR021891">
    <property type="entry name" value="Telomerase_RBD"/>
</dbReference>
<evidence type="ECO:0000256" key="2">
    <source>
        <dbReference type="ARBA" id="ARBA00022695"/>
    </source>
</evidence>
<dbReference type="GO" id="GO:0000333">
    <property type="term" value="C:telomerase catalytic core complex"/>
    <property type="evidence" value="ECO:0007669"/>
    <property type="project" value="TreeGrafter"/>
</dbReference>
<evidence type="ECO:0000256" key="7">
    <source>
        <dbReference type="RuleBase" id="RU365061"/>
    </source>
</evidence>
<comment type="catalytic activity">
    <reaction evidence="6 7">
        <text>DNA(n) + a 2'-deoxyribonucleoside 5'-triphosphate = DNA(n+1) + diphosphate</text>
        <dbReference type="Rhea" id="RHEA:22508"/>
        <dbReference type="Rhea" id="RHEA-COMP:17339"/>
        <dbReference type="Rhea" id="RHEA-COMP:17340"/>
        <dbReference type="ChEBI" id="CHEBI:33019"/>
        <dbReference type="ChEBI" id="CHEBI:61560"/>
        <dbReference type="ChEBI" id="CHEBI:173112"/>
        <dbReference type="EC" id="2.7.7.49"/>
    </reaction>
</comment>
<dbReference type="InterPro" id="IPR003545">
    <property type="entry name" value="Telomerase_RT"/>
</dbReference>
<comment type="subcellular location">
    <subcellularLocation>
        <location evidence="7">Nucleus</location>
    </subcellularLocation>
    <subcellularLocation>
        <location evidence="7">Chromosome</location>
        <location evidence="7">Telomere</location>
    </subcellularLocation>
</comment>
<evidence type="ECO:0000256" key="5">
    <source>
        <dbReference type="ARBA" id="ARBA00022918"/>
    </source>
</evidence>
<gene>
    <name evidence="9" type="primary">TERT</name>
</gene>
<evidence type="ECO:0000256" key="3">
    <source>
        <dbReference type="ARBA" id="ARBA00022723"/>
    </source>
</evidence>
<keyword evidence="7" id="KW-0158">Chromosome</keyword>
<dbReference type="PANTHER" id="PTHR12066">
    <property type="entry name" value="TELOMERASE REVERSE TRANSCRIPTASE"/>
    <property type="match status" value="1"/>
</dbReference>
<keyword evidence="3 7" id="KW-0479">Metal-binding</keyword>
<proteinExistence type="evidence at transcript level"/>
<dbReference type="GO" id="GO:0046872">
    <property type="term" value="F:metal ion binding"/>
    <property type="evidence" value="ECO:0007669"/>
    <property type="project" value="UniProtKB-KW"/>
</dbReference>
<evidence type="ECO:0000313" key="9">
    <source>
        <dbReference type="EMBL" id="AAX54836.1"/>
    </source>
</evidence>
<dbReference type="GO" id="GO:0007004">
    <property type="term" value="P:telomere maintenance via telomerase"/>
    <property type="evidence" value="ECO:0007669"/>
    <property type="project" value="TreeGrafter"/>
</dbReference>
<evidence type="ECO:0000256" key="1">
    <source>
        <dbReference type="ARBA" id="ARBA00022679"/>
    </source>
</evidence>
<feature type="non-terminal residue" evidence="9">
    <location>
        <position position="1"/>
    </location>
</feature>
<accession>Q1EFS7</accession>
<evidence type="ECO:0000256" key="4">
    <source>
        <dbReference type="ARBA" id="ARBA00022842"/>
    </source>
</evidence>
<evidence type="ECO:0000259" key="8">
    <source>
        <dbReference type="Pfam" id="PF12009"/>
    </source>
</evidence>
<keyword evidence="4 7" id="KW-0460">Magnesium</keyword>
<dbReference type="GO" id="GO:0042162">
    <property type="term" value="F:telomeric DNA binding"/>
    <property type="evidence" value="ECO:0007669"/>
    <property type="project" value="TreeGrafter"/>
</dbReference>
<feature type="domain" description="Telomerase ribonucleoprotein complex - RNA-binding" evidence="8">
    <location>
        <begin position="1"/>
        <end position="114"/>
    </location>
</feature>
<name>Q1EFS7_9ASPA</name>
<keyword evidence="7" id="KW-0779">Telomere</keyword>
<dbReference type="GO" id="GO:0003720">
    <property type="term" value="F:telomerase activity"/>
    <property type="evidence" value="ECO:0007669"/>
    <property type="project" value="InterPro"/>
</dbReference>
<keyword evidence="5 7" id="KW-0695">RNA-directed DNA polymerase</keyword>
<dbReference type="GO" id="GO:0000781">
    <property type="term" value="C:chromosome, telomeric region"/>
    <property type="evidence" value="ECO:0007669"/>
    <property type="project" value="UniProtKB-SubCell"/>
</dbReference>
<comment type="function">
    <text evidence="7">Telomerase is a ribonucleoprotein enzyme essential for the replication of chromosome termini in most eukaryotes. It elongates telomeres. It is a reverse transcriptase that adds simple sequence repeats to chromosome ends by copying a template sequence within the RNA component of the enzyme.</text>
</comment>
<dbReference type="Pfam" id="PF12009">
    <property type="entry name" value="Telomerase_RBD"/>
    <property type="match status" value="1"/>
</dbReference>
<keyword evidence="2 7" id="KW-0548">Nucleotidyltransferase</keyword>
<evidence type="ECO:0000256" key="6">
    <source>
        <dbReference type="ARBA" id="ARBA00048173"/>
    </source>
</evidence>
<organism evidence="9">
    <name type="scientific">Albuca virens</name>
    <dbReference type="NCBI Taxonomy" id="315931"/>
    <lineage>
        <taxon>Eukaryota</taxon>
        <taxon>Viridiplantae</taxon>
        <taxon>Streptophyta</taxon>
        <taxon>Embryophyta</taxon>
        <taxon>Tracheophyta</taxon>
        <taxon>Spermatophyta</taxon>
        <taxon>Magnoliopsida</taxon>
        <taxon>Liliopsida</taxon>
        <taxon>Asparagales</taxon>
        <taxon>Hyacinthaceae</taxon>
        <taxon>Ornithogaloideae</taxon>
        <taxon>Albuca</taxon>
    </lineage>
</organism>
<dbReference type="GO" id="GO:0070034">
    <property type="term" value="F:telomerase RNA binding"/>
    <property type="evidence" value="ECO:0007669"/>
    <property type="project" value="TreeGrafter"/>
</dbReference>
<dbReference type="AlphaFoldDB" id="Q1EFS7"/>
<dbReference type="PANTHER" id="PTHR12066:SF0">
    <property type="entry name" value="TELOMERASE REVERSE TRANSCRIPTASE"/>
    <property type="match status" value="1"/>
</dbReference>
<dbReference type="Gene3D" id="1.10.132.70">
    <property type="match status" value="1"/>
</dbReference>
<comment type="similarity">
    <text evidence="7">Belongs to the reverse transcriptase family. Telomerase subfamily.</text>
</comment>
<feature type="non-terminal residue" evidence="9">
    <location>
        <position position="114"/>
    </location>
</feature>
<dbReference type="EC" id="2.7.7.49" evidence="7"/>
<keyword evidence="1 7" id="KW-0808">Transferase</keyword>
<dbReference type="EMBL" id="AY850593">
    <property type="protein sequence ID" value="AAX54836.1"/>
    <property type="molecule type" value="mRNA"/>
</dbReference>
<keyword evidence="7" id="KW-0539">Nucleus</keyword>
<reference evidence="9" key="1">
    <citation type="journal article" date="2006" name="Plant Mol. Biol.">
        <title>Asparagales telomerases which synthesize the human type of telomeres.</title>
        <authorList>
            <person name="Sykorova E."/>
            <person name="Leitch A.R."/>
            <person name="Fajkus J."/>
        </authorList>
    </citation>
    <scope>NUCLEOTIDE SEQUENCE</scope>
    <source>
        <tissue evidence="9">Root tips</tissue>
    </source>
</reference>
<reference evidence="9" key="2">
    <citation type="journal article" date="2009" name="Biol. Cell">
        <title>Structure-function relationships in telomerase genes.</title>
        <authorList>
            <person name="Sykorova E."/>
            <person name="Fajkus J."/>
        </authorList>
    </citation>
    <scope>NUCLEOTIDE SEQUENCE</scope>
    <source>
        <tissue evidence="9">Root tips</tissue>
    </source>
</reference>
<sequence>IIRNIIPPDLLGNCSMWRALRKNIFKFVGLQRFDTFDLRQCLHCLEKSERPFLPEIKVSECHFYKFLCGFGVSSCAKEDVGKPGKAKLNLHNRLFHRWVCWILSSVVRPLISNH</sequence>